<keyword evidence="6" id="KW-0449">Lipoprotein</keyword>
<evidence type="ECO:0000256" key="1">
    <source>
        <dbReference type="ARBA" id="ARBA00006049"/>
    </source>
</evidence>
<evidence type="ECO:0000256" key="7">
    <source>
        <dbReference type="SAM" id="MobiDB-lite"/>
    </source>
</evidence>
<dbReference type="Gene3D" id="1.10.238.10">
    <property type="entry name" value="EF-hand"/>
    <property type="match status" value="1"/>
</dbReference>
<dbReference type="PANTHER" id="PTHR23055">
    <property type="entry name" value="CALCIUM BINDING PROTEINS"/>
    <property type="match status" value="1"/>
</dbReference>
<feature type="region of interest" description="Disordered" evidence="7">
    <location>
        <begin position="208"/>
        <end position="292"/>
    </location>
</feature>
<evidence type="ECO:0000256" key="2">
    <source>
        <dbReference type="ARBA" id="ARBA00022707"/>
    </source>
</evidence>
<dbReference type="SMART" id="SM00054">
    <property type="entry name" value="EFh"/>
    <property type="match status" value="2"/>
</dbReference>
<evidence type="ECO:0000256" key="3">
    <source>
        <dbReference type="ARBA" id="ARBA00022723"/>
    </source>
</evidence>
<comment type="similarity">
    <text evidence="1">Belongs to the recoverin family.</text>
</comment>
<protein>
    <recommendedName>
        <fullName evidence="8">EF-hand domain-containing protein</fullName>
    </recommendedName>
</protein>
<feature type="domain" description="EF-hand" evidence="8">
    <location>
        <begin position="100"/>
        <end position="135"/>
    </location>
</feature>
<evidence type="ECO:0000256" key="6">
    <source>
        <dbReference type="ARBA" id="ARBA00023288"/>
    </source>
</evidence>
<evidence type="ECO:0000256" key="4">
    <source>
        <dbReference type="ARBA" id="ARBA00022737"/>
    </source>
</evidence>
<name>A0ABP0I9L9_9DINO</name>
<dbReference type="InterPro" id="IPR018247">
    <property type="entry name" value="EF_Hand_1_Ca_BS"/>
</dbReference>
<dbReference type="PROSITE" id="PS50222">
    <property type="entry name" value="EF_HAND_2"/>
    <property type="match status" value="2"/>
</dbReference>
<dbReference type="Proteomes" id="UP001642484">
    <property type="component" value="Unassembled WGS sequence"/>
</dbReference>
<reference evidence="9 10" key="1">
    <citation type="submission" date="2024-02" db="EMBL/GenBank/DDBJ databases">
        <authorList>
            <person name="Chen Y."/>
            <person name="Shah S."/>
            <person name="Dougan E. K."/>
            <person name="Thang M."/>
            <person name="Chan C."/>
        </authorList>
    </citation>
    <scope>NUCLEOTIDE SEQUENCE [LARGE SCALE GENOMIC DNA]</scope>
</reference>
<dbReference type="InterPro" id="IPR002048">
    <property type="entry name" value="EF_hand_dom"/>
</dbReference>
<keyword evidence="5" id="KW-0106">Calcium</keyword>
<organism evidence="9 10">
    <name type="scientific">Durusdinium trenchii</name>
    <dbReference type="NCBI Taxonomy" id="1381693"/>
    <lineage>
        <taxon>Eukaryota</taxon>
        <taxon>Sar</taxon>
        <taxon>Alveolata</taxon>
        <taxon>Dinophyceae</taxon>
        <taxon>Suessiales</taxon>
        <taxon>Symbiodiniaceae</taxon>
        <taxon>Durusdinium</taxon>
    </lineage>
</organism>
<proteinExistence type="inferred from homology"/>
<dbReference type="CDD" id="cd00051">
    <property type="entry name" value="EFh"/>
    <property type="match status" value="1"/>
</dbReference>
<feature type="compositionally biased region" description="Basic and acidic residues" evidence="7">
    <location>
        <begin position="240"/>
        <end position="249"/>
    </location>
</feature>
<evidence type="ECO:0000313" key="10">
    <source>
        <dbReference type="Proteomes" id="UP001642484"/>
    </source>
</evidence>
<dbReference type="PROSITE" id="PS00018">
    <property type="entry name" value="EF_HAND_1"/>
    <property type="match status" value="2"/>
</dbReference>
<comment type="caution">
    <text evidence="9">The sequence shown here is derived from an EMBL/GenBank/DDBJ whole genome shotgun (WGS) entry which is preliminary data.</text>
</comment>
<dbReference type="SUPFAM" id="SSF47473">
    <property type="entry name" value="EF-hand"/>
    <property type="match status" value="1"/>
</dbReference>
<gene>
    <name evidence="9" type="ORF">CCMP2556_LOCUS5121</name>
</gene>
<keyword evidence="3" id="KW-0479">Metal-binding</keyword>
<feature type="domain" description="EF-hand" evidence="8">
    <location>
        <begin position="150"/>
        <end position="185"/>
    </location>
</feature>
<evidence type="ECO:0000259" key="8">
    <source>
        <dbReference type="PROSITE" id="PS50222"/>
    </source>
</evidence>
<evidence type="ECO:0000256" key="5">
    <source>
        <dbReference type="ARBA" id="ARBA00022837"/>
    </source>
</evidence>
<dbReference type="InterPro" id="IPR028846">
    <property type="entry name" value="Recoverin"/>
</dbReference>
<accession>A0ABP0I9L9</accession>
<dbReference type="Pfam" id="PF13499">
    <property type="entry name" value="EF-hand_7"/>
    <property type="match status" value="1"/>
</dbReference>
<keyword evidence="2" id="KW-0519">Myristate</keyword>
<keyword evidence="10" id="KW-1185">Reference proteome</keyword>
<dbReference type="InterPro" id="IPR011992">
    <property type="entry name" value="EF-hand-dom_pair"/>
</dbReference>
<sequence length="444" mass="49411">MGKIASKIWSKGLLGGFGIPELSKPLEPLTFWSRADLIEAYQHFLDDCSQTLDRHEFTDVFQCFSDTISADAAFHALHPRKGKLDGNTIFGAVVATSNQTFISKVSLIYSIYDMDGDGALNKAEFTIVLRSLLHGLRLFYNDAVMPNDAELEVAIDECFKRIDCDRSGYITLGEFLVYAYRNRELQEMFETVTTEDIRIFEDPVPFKRQPASSAGARADAAASPDARPESRESEPAMQKRPSEPIDAMRKRNSLHTEGSLKRHSLQVPDDAPLSARAPRRRHTGGMVRPVKADGQGTWCGSVAYAKLTGRKRSSSLRPARVWSQPPDVSKAQAWMLWKFFHHLSKHNSCADLDVVLDFLKDQIAVKKEFLIIAGVAKSEELLQNDDAKDSDTPKTEVASTVEVSMPATLAHTDLLAEVEALSAHFQRILLDPQAGMGNVLVVMW</sequence>
<keyword evidence="4" id="KW-0677">Repeat</keyword>
<feature type="compositionally biased region" description="Low complexity" evidence="7">
    <location>
        <begin position="210"/>
        <end position="225"/>
    </location>
</feature>
<dbReference type="PANTHER" id="PTHR23055:SF178">
    <property type="entry name" value="NEUROCALCIN HOMOLOG"/>
    <property type="match status" value="1"/>
</dbReference>
<evidence type="ECO:0000313" key="9">
    <source>
        <dbReference type="EMBL" id="CAK8998103.1"/>
    </source>
</evidence>
<dbReference type="EMBL" id="CAXAMN010002169">
    <property type="protein sequence ID" value="CAK8998103.1"/>
    <property type="molecule type" value="Genomic_DNA"/>
</dbReference>